<keyword evidence="2" id="KW-1133">Transmembrane helix</keyword>
<evidence type="ECO:0000256" key="2">
    <source>
        <dbReference type="SAM" id="Phobius"/>
    </source>
</evidence>
<reference evidence="3 4" key="1">
    <citation type="submission" date="2017-07" db="EMBL/GenBank/DDBJ databases">
        <title>Complete genome sequence of Actinoalloteichus hoggarensis DSM 45943, type strain of Actinoalloteichus hoggarensis.</title>
        <authorList>
            <person name="Ruckert C."/>
            <person name="Nouioui I."/>
            <person name="Willmese J."/>
            <person name="van Wezel G."/>
            <person name="Klenk H.-P."/>
            <person name="Kalinowski J."/>
            <person name="Zotchev S.B."/>
        </authorList>
    </citation>
    <scope>NUCLEOTIDE SEQUENCE [LARGE SCALE GENOMIC DNA]</scope>
    <source>
        <strain evidence="3 4">DSM 45943</strain>
    </source>
</reference>
<feature type="compositionally biased region" description="Low complexity" evidence="1">
    <location>
        <begin position="77"/>
        <end position="89"/>
    </location>
</feature>
<keyword evidence="2" id="KW-0812">Transmembrane</keyword>
<keyword evidence="4" id="KW-1185">Reference proteome</keyword>
<dbReference type="EMBL" id="CP022521">
    <property type="protein sequence ID" value="ASO19133.1"/>
    <property type="molecule type" value="Genomic_DNA"/>
</dbReference>
<feature type="region of interest" description="Disordered" evidence="1">
    <location>
        <begin position="77"/>
        <end position="103"/>
    </location>
</feature>
<feature type="transmembrane region" description="Helical" evidence="2">
    <location>
        <begin position="17"/>
        <end position="36"/>
    </location>
</feature>
<protein>
    <submittedName>
        <fullName evidence="3">Uncharacterized protein</fullName>
    </submittedName>
</protein>
<accession>A0A221W032</accession>
<evidence type="ECO:0000256" key="1">
    <source>
        <dbReference type="SAM" id="MobiDB-lite"/>
    </source>
</evidence>
<dbReference type="Proteomes" id="UP000204221">
    <property type="component" value="Chromosome"/>
</dbReference>
<evidence type="ECO:0000313" key="4">
    <source>
        <dbReference type="Proteomes" id="UP000204221"/>
    </source>
</evidence>
<proteinExistence type="predicted"/>
<evidence type="ECO:0000313" key="3">
    <source>
        <dbReference type="EMBL" id="ASO19133.1"/>
    </source>
</evidence>
<sequence>MVDSWATVRGVTVVETILVFVLIPLVIYGVVMMLTLRQKAARAARYRPGQEWDYPPVWWTANPAGLSDAQRARAAAAEEYDDQAAQTDASIASTARGGARGNW</sequence>
<organism evidence="3 4">
    <name type="scientific">Actinoalloteichus hoggarensis</name>
    <dbReference type="NCBI Taxonomy" id="1470176"/>
    <lineage>
        <taxon>Bacteria</taxon>
        <taxon>Bacillati</taxon>
        <taxon>Actinomycetota</taxon>
        <taxon>Actinomycetes</taxon>
        <taxon>Pseudonocardiales</taxon>
        <taxon>Pseudonocardiaceae</taxon>
        <taxon>Actinoalloteichus</taxon>
    </lineage>
</organism>
<gene>
    <name evidence="3" type="ORF">AHOG_07430</name>
</gene>
<dbReference type="KEGG" id="ahg:AHOG_07430"/>
<keyword evidence="2" id="KW-0472">Membrane</keyword>
<name>A0A221W032_9PSEU</name>
<dbReference type="AlphaFoldDB" id="A0A221W032"/>